<dbReference type="Proteomes" id="UP000805704">
    <property type="component" value="Chromosome 13"/>
</dbReference>
<protein>
    <submittedName>
        <fullName evidence="1">Uncharacterized protein</fullName>
    </submittedName>
</protein>
<comment type="caution">
    <text evidence="1">The sequence shown here is derived from an EMBL/GenBank/DDBJ whole genome shotgun (WGS) entry which is preliminary data.</text>
</comment>
<keyword evidence="2" id="KW-1185">Reference proteome</keyword>
<sequence>MKKRDMSVEQQKLLKNGSGHILMSNTTDVLVVGNKACYILHLAGFECLPSQQKVREAYRGTHMNVPAGSQHMKTIHFPKSMMSAPFLQVRIQPAEGGTGIIGIEEMDDDADQAEKVSKEKLQKEAEIRRLKEEDAELMERKQKLQLRVCIKTSWSKWSK</sequence>
<evidence type="ECO:0000313" key="1">
    <source>
        <dbReference type="EMBL" id="KAG8011670.1"/>
    </source>
</evidence>
<accession>A0ACB7FCD6</accession>
<evidence type="ECO:0000313" key="2">
    <source>
        <dbReference type="Proteomes" id="UP000805704"/>
    </source>
</evidence>
<proteinExistence type="predicted"/>
<gene>
    <name evidence="1" type="ORF">GBF38_003950</name>
</gene>
<dbReference type="EMBL" id="CM024801">
    <property type="protein sequence ID" value="KAG8011670.1"/>
    <property type="molecule type" value="Genomic_DNA"/>
</dbReference>
<reference evidence="1" key="1">
    <citation type="submission" date="2020-04" db="EMBL/GenBank/DDBJ databases">
        <title>A chromosome-scale assembly and high-density genetic map of the yellow drum (Nibea albiflora) genome.</title>
        <authorList>
            <person name="Xu D."/>
            <person name="Zhang W."/>
            <person name="Chen R."/>
            <person name="Tan P."/>
            <person name="Wang L."/>
            <person name="Song H."/>
            <person name="Tian L."/>
            <person name="Zhu Q."/>
            <person name="Wang B."/>
        </authorList>
    </citation>
    <scope>NUCLEOTIDE SEQUENCE</scope>
    <source>
        <strain evidence="1">ZJHYS-2018</strain>
    </source>
</reference>
<organism evidence="1 2">
    <name type="scientific">Nibea albiflora</name>
    <name type="common">Yellow drum</name>
    <name type="synonym">Corvina albiflora</name>
    <dbReference type="NCBI Taxonomy" id="240163"/>
    <lineage>
        <taxon>Eukaryota</taxon>
        <taxon>Metazoa</taxon>
        <taxon>Chordata</taxon>
        <taxon>Craniata</taxon>
        <taxon>Vertebrata</taxon>
        <taxon>Euteleostomi</taxon>
        <taxon>Actinopterygii</taxon>
        <taxon>Neopterygii</taxon>
        <taxon>Teleostei</taxon>
        <taxon>Neoteleostei</taxon>
        <taxon>Acanthomorphata</taxon>
        <taxon>Eupercaria</taxon>
        <taxon>Sciaenidae</taxon>
        <taxon>Nibea</taxon>
    </lineage>
</organism>
<name>A0ACB7FCD6_NIBAL</name>